<sequence length="267" mass="27563">MLDDFMLRATLAGLAVALATGPLGCFVVWRRMAYFGDATAHAAILGVALALGFQISIFIGTMVVALVMAMIVSVLAGRGWAMDTTLGVLAHSALAFGLVAVSFLPAVRVDLSAYLFGDILAVSRFDLAVIATGSLLVLGLILWRWAALLTATLNEDLAHASGINPGHERLVLTIALAIVVAVALKIVGALLIAALLIIPAAAARNFARSPESMALGAVVIGGVSVWGGLQLSLTHDTPSGPSIVVFAAMIFLVTTIAGSVLQKRLGR</sequence>
<dbReference type="GO" id="GO:0055085">
    <property type="term" value="P:transmembrane transport"/>
    <property type="evidence" value="ECO:0007669"/>
    <property type="project" value="InterPro"/>
</dbReference>
<dbReference type="PANTHER" id="PTHR30477:SF23">
    <property type="entry name" value="HIGH-AFFINITY ZINC UPTAKE SYSTEM MEMBRANE PROTEIN ZNUB"/>
    <property type="match status" value="1"/>
</dbReference>
<keyword evidence="4 13" id="KW-0813">Transport</keyword>
<feature type="transmembrane region" description="Helical" evidence="14">
    <location>
        <begin position="86"/>
        <end position="107"/>
    </location>
</feature>
<accession>A0A543KC48</accession>
<dbReference type="GO" id="GO:0006829">
    <property type="term" value="P:zinc ion transport"/>
    <property type="evidence" value="ECO:0007669"/>
    <property type="project" value="UniProtKB-KW"/>
</dbReference>
<dbReference type="RefSeq" id="WP_142084366.1">
    <property type="nucleotide sequence ID" value="NZ_JBOFFA010000092.1"/>
</dbReference>
<dbReference type="InterPro" id="IPR037294">
    <property type="entry name" value="ABC_BtuC-like"/>
</dbReference>
<evidence type="ECO:0000256" key="5">
    <source>
        <dbReference type="ARBA" id="ARBA00022475"/>
    </source>
</evidence>
<dbReference type="GO" id="GO:0043190">
    <property type="term" value="C:ATP-binding cassette (ABC) transporter complex"/>
    <property type="evidence" value="ECO:0007669"/>
    <property type="project" value="InterPro"/>
</dbReference>
<evidence type="ECO:0000256" key="2">
    <source>
        <dbReference type="ARBA" id="ARBA00004651"/>
    </source>
</evidence>
<dbReference type="AlphaFoldDB" id="A0A543KC48"/>
<keyword evidence="6 13" id="KW-0812">Transmembrane</keyword>
<evidence type="ECO:0000313" key="16">
    <source>
        <dbReference type="Proteomes" id="UP000320582"/>
    </source>
</evidence>
<evidence type="ECO:0000256" key="4">
    <source>
        <dbReference type="ARBA" id="ARBA00022448"/>
    </source>
</evidence>
<dbReference type="OrthoDB" id="9783937at2"/>
<feature type="transmembrane region" description="Helical" evidence="14">
    <location>
        <begin position="174"/>
        <end position="201"/>
    </location>
</feature>
<dbReference type="PANTHER" id="PTHR30477">
    <property type="entry name" value="ABC-TRANSPORTER METAL-BINDING PROTEIN"/>
    <property type="match status" value="1"/>
</dbReference>
<dbReference type="EMBL" id="VFPT01000001">
    <property type="protein sequence ID" value="TQM92612.1"/>
    <property type="molecule type" value="Genomic_DNA"/>
</dbReference>
<feature type="transmembrane region" description="Helical" evidence="14">
    <location>
        <begin position="213"/>
        <end position="231"/>
    </location>
</feature>
<name>A0A543KC48_9RHOB</name>
<dbReference type="Pfam" id="PF00950">
    <property type="entry name" value="ABC-3"/>
    <property type="match status" value="1"/>
</dbReference>
<feature type="transmembrane region" description="Helical" evidence="14">
    <location>
        <begin position="6"/>
        <end position="29"/>
    </location>
</feature>
<comment type="similarity">
    <text evidence="3 13">Belongs to the ABC-3 integral membrane protein family.</text>
</comment>
<keyword evidence="8" id="KW-0864">Zinc transport</keyword>
<comment type="function">
    <text evidence="1">Involved in the high-affinity zinc uptake transport system.</text>
</comment>
<comment type="caution">
    <text evidence="15">The sequence shown here is derived from an EMBL/GenBank/DDBJ whole genome shotgun (WGS) entry which is preliminary data.</text>
</comment>
<evidence type="ECO:0000256" key="12">
    <source>
        <dbReference type="ARBA" id="ARBA00040080"/>
    </source>
</evidence>
<evidence type="ECO:0000256" key="14">
    <source>
        <dbReference type="SAM" id="Phobius"/>
    </source>
</evidence>
<feature type="transmembrane region" description="Helical" evidence="14">
    <location>
        <begin position="243"/>
        <end position="261"/>
    </location>
</feature>
<dbReference type="Gene3D" id="1.10.3470.10">
    <property type="entry name" value="ABC transporter involved in vitamin B12 uptake, BtuC"/>
    <property type="match status" value="1"/>
</dbReference>
<evidence type="ECO:0000256" key="10">
    <source>
        <dbReference type="ARBA" id="ARBA00023065"/>
    </source>
</evidence>
<feature type="transmembrane region" description="Helical" evidence="14">
    <location>
        <begin position="127"/>
        <end position="146"/>
    </location>
</feature>
<reference evidence="15 16" key="1">
    <citation type="submission" date="2019-06" db="EMBL/GenBank/DDBJ databases">
        <title>Genomic Encyclopedia of Archaeal and Bacterial Type Strains, Phase II (KMG-II): from individual species to whole genera.</title>
        <authorList>
            <person name="Goeker M."/>
        </authorList>
    </citation>
    <scope>NUCLEOTIDE SEQUENCE [LARGE SCALE GENOMIC DNA]</scope>
    <source>
        <strain evidence="15 16">DSM 18423</strain>
    </source>
</reference>
<proteinExistence type="inferred from homology"/>
<evidence type="ECO:0000256" key="9">
    <source>
        <dbReference type="ARBA" id="ARBA00022989"/>
    </source>
</evidence>
<evidence type="ECO:0000256" key="6">
    <source>
        <dbReference type="ARBA" id="ARBA00022692"/>
    </source>
</evidence>
<protein>
    <recommendedName>
        <fullName evidence="12">High-affinity zinc uptake system membrane protein ZnuB</fullName>
    </recommendedName>
</protein>
<dbReference type="InterPro" id="IPR001626">
    <property type="entry name" value="ABC_TroCD"/>
</dbReference>
<dbReference type="Proteomes" id="UP000320582">
    <property type="component" value="Unassembled WGS sequence"/>
</dbReference>
<keyword evidence="5" id="KW-1003">Cell membrane</keyword>
<evidence type="ECO:0000256" key="8">
    <source>
        <dbReference type="ARBA" id="ARBA00022906"/>
    </source>
</evidence>
<evidence type="ECO:0000256" key="1">
    <source>
        <dbReference type="ARBA" id="ARBA00002313"/>
    </source>
</evidence>
<evidence type="ECO:0000256" key="13">
    <source>
        <dbReference type="RuleBase" id="RU003943"/>
    </source>
</evidence>
<comment type="subcellular location">
    <subcellularLocation>
        <location evidence="2 13">Cell membrane</location>
        <topology evidence="2 13">Multi-pass membrane protein</topology>
    </subcellularLocation>
</comment>
<keyword evidence="9 14" id="KW-1133">Transmembrane helix</keyword>
<feature type="transmembrane region" description="Helical" evidence="14">
    <location>
        <begin position="41"/>
        <end position="74"/>
    </location>
</feature>
<keyword evidence="10" id="KW-0406">Ion transport</keyword>
<gene>
    <name evidence="15" type="ORF">BD293_1223</name>
</gene>
<organism evidence="15 16">
    <name type="scientific">Roseinatronobacter monicus</name>
    <dbReference type="NCBI Taxonomy" id="393481"/>
    <lineage>
        <taxon>Bacteria</taxon>
        <taxon>Pseudomonadati</taxon>
        <taxon>Pseudomonadota</taxon>
        <taxon>Alphaproteobacteria</taxon>
        <taxon>Rhodobacterales</taxon>
        <taxon>Paracoccaceae</taxon>
        <taxon>Roseinatronobacter</taxon>
    </lineage>
</organism>
<evidence type="ECO:0000256" key="7">
    <source>
        <dbReference type="ARBA" id="ARBA00022833"/>
    </source>
</evidence>
<evidence type="ECO:0000313" key="15">
    <source>
        <dbReference type="EMBL" id="TQM92612.1"/>
    </source>
</evidence>
<dbReference type="GO" id="GO:0010043">
    <property type="term" value="P:response to zinc ion"/>
    <property type="evidence" value="ECO:0007669"/>
    <property type="project" value="TreeGrafter"/>
</dbReference>
<evidence type="ECO:0000256" key="3">
    <source>
        <dbReference type="ARBA" id="ARBA00008034"/>
    </source>
</evidence>
<keyword evidence="7" id="KW-0862">Zinc</keyword>
<dbReference type="SUPFAM" id="SSF81345">
    <property type="entry name" value="ABC transporter involved in vitamin B12 uptake, BtuC"/>
    <property type="match status" value="1"/>
</dbReference>
<keyword evidence="11 14" id="KW-0472">Membrane</keyword>
<evidence type="ECO:0000256" key="11">
    <source>
        <dbReference type="ARBA" id="ARBA00023136"/>
    </source>
</evidence>
<keyword evidence="16" id="KW-1185">Reference proteome</keyword>